<keyword evidence="1" id="KW-0813">Transport</keyword>
<sequence length="64" mass="6899">MYVCLCHGVTDRDIRAAVCNGATRMSDLARELKVATECGSCACQANQIRKQTLLQISEPELAAA</sequence>
<dbReference type="RefSeq" id="WP_047965996.1">
    <property type="nucleotide sequence ID" value="NZ_JAQQKY010000005.1"/>
</dbReference>
<dbReference type="PANTHER" id="PTHR37424">
    <property type="entry name" value="BACTERIOFERRITIN-ASSOCIATED FERREDOXIN"/>
    <property type="match status" value="1"/>
</dbReference>
<name>A0A495B844_VOGIN</name>
<dbReference type="Proteomes" id="UP001221566">
    <property type="component" value="Unassembled WGS sequence"/>
</dbReference>
<protein>
    <recommendedName>
        <fullName evidence="7">Bacterioferritin-associated ferredoxin</fullName>
    </recommendedName>
</protein>
<dbReference type="Proteomes" id="UP000279384">
    <property type="component" value="Unassembled WGS sequence"/>
</dbReference>
<dbReference type="EMBL" id="RBID01000016">
    <property type="protein sequence ID" value="RKQ57132.1"/>
    <property type="molecule type" value="Genomic_DNA"/>
</dbReference>
<evidence type="ECO:0000313" key="11">
    <source>
        <dbReference type="EMBL" id="RKQ57132.1"/>
    </source>
</evidence>
<evidence type="ECO:0000313" key="12">
    <source>
        <dbReference type="Proteomes" id="UP000279384"/>
    </source>
</evidence>
<keyword evidence="2" id="KW-0001">2Fe-2S</keyword>
<comment type="similarity">
    <text evidence="8">Belongs to the Bfd family.</text>
</comment>
<reference evidence="10 13" key="2">
    <citation type="submission" date="2023-01" db="EMBL/GenBank/DDBJ databases">
        <title>Novel species of the genus Vogesella isolated from rivers.</title>
        <authorList>
            <person name="Lu H."/>
        </authorList>
    </citation>
    <scope>NUCLEOTIDE SEQUENCE [LARGE SCALE GENOMIC DNA]</scope>
    <source>
        <strain evidence="10 13">SH7W</strain>
    </source>
</reference>
<evidence type="ECO:0000313" key="10">
    <source>
        <dbReference type="EMBL" id="MDC7691131.1"/>
    </source>
</evidence>
<gene>
    <name evidence="11" type="ORF">C8E02_2591</name>
    <name evidence="10" type="ORF">PQU93_10080</name>
</gene>
<dbReference type="AlphaFoldDB" id="A0A495B844"/>
<evidence type="ECO:0000256" key="8">
    <source>
        <dbReference type="ARBA" id="ARBA00046332"/>
    </source>
</evidence>
<organism evidence="11 12">
    <name type="scientific">Vogesella indigofera</name>
    <name type="common">Pseudomonas indigofera</name>
    <dbReference type="NCBI Taxonomy" id="45465"/>
    <lineage>
        <taxon>Bacteria</taxon>
        <taxon>Pseudomonadati</taxon>
        <taxon>Pseudomonadota</taxon>
        <taxon>Betaproteobacteria</taxon>
        <taxon>Neisseriales</taxon>
        <taxon>Chromobacteriaceae</taxon>
        <taxon>Vogesella</taxon>
    </lineage>
</organism>
<proteinExistence type="inferred from homology"/>
<evidence type="ECO:0000256" key="6">
    <source>
        <dbReference type="ARBA" id="ARBA00023014"/>
    </source>
</evidence>
<dbReference type="EMBL" id="JAQQKY010000005">
    <property type="protein sequence ID" value="MDC7691131.1"/>
    <property type="molecule type" value="Genomic_DNA"/>
</dbReference>
<dbReference type="InterPro" id="IPR052371">
    <property type="entry name" value="BFD-associated_ferredoxin"/>
</dbReference>
<evidence type="ECO:0000313" key="13">
    <source>
        <dbReference type="Proteomes" id="UP001221566"/>
    </source>
</evidence>
<dbReference type="Gene3D" id="1.10.10.1100">
    <property type="entry name" value="BFD-like [2Fe-2S]-binding domain"/>
    <property type="match status" value="1"/>
</dbReference>
<comment type="caution">
    <text evidence="11">The sequence shown here is derived from an EMBL/GenBank/DDBJ whole genome shotgun (WGS) entry which is preliminary data.</text>
</comment>
<dbReference type="GO" id="GO:0046872">
    <property type="term" value="F:metal ion binding"/>
    <property type="evidence" value="ECO:0007669"/>
    <property type="project" value="UniProtKB-KW"/>
</dbReference>
<dbReference type="InterPro" id="IPR007419">
    <property type="entry name" value="BFD-like_2Fe2S-bd_dom"/>
</dbReference>
<dbReference type="InterPro" id="IPR041854">
    <property type="entry name" value="BFD-like_2Fe2S-bd_dom_sf"/>
</dbReference>
<dbReference type="GO" id="GO:0051537">
    <property type="term" value="F:2 iron, 2 sulfur cluster binding"/>
    <property type="evidence" value="ECO:0007669"/>
    <property type="project" value="UniProtKB-KW"/>
</dbReference>
<dbReference type="Pfam" id="PF04324">
    <property type="entry name" value="Fer2_BFD"/>
    <property type="match status" value="1"/>
</dbReference>
<evidence type="ECO:0000259" key="9">
    <source>
        <dbReference type="Pfam" id="PF04324"/>
    </source>
</evidence>
<evidence type="ECO:0000256" key="5">
    <source>
        <dbReference type="ARBA" id="ARBA00023004"/>
    </source>
</evidence>
<keyword evidence="5" id="KW-0408">Iron</keyword>
<keyword evidence="13" id="KW-1185">Reference proteome</keyword>
<evidence type="ECO:0000256" key="4">
    <source>
        <dbReference type="ARBA" id="ARBA00022982"/>
    </source>
</evidence>
<evidence type="ECO:0000256" key="1">
    <source>
        <dbReference type="ARBA" id="ARBA00022448"/>
    </source>
</evidence>
<accession>A0A495B844</accession>
<feature type="domain" description="BFD-like [2Fe-2S]-binding" evidence="9">
    <location>
        <begin position="2"/>
        <end position="48"/>
    </location>
</feature>
<keyword evidence="4" id="KW-0249">Electron transport</keyword>
<evidence type="ECO:0000256" key="2">
    <source>
        <dbReference type="ARBA" id="ARBA00022714"/>
    </source>
</evidence>
<evidence type="ECO:0000256" key="3">
    <source>
        <dbReference type="ARBA" id="ARBA00022723"/>
    </source>
</evidence>
<keyword evidence="3" id="KW-0479">Metal-binding</keyword>
<keyword evidence="6" id="KW-0411">Iron-sulfur</keyword>
<dbReference type="PANTHER" id="PTHR37424:SF1">
    <property type="entry name" value="BACTERIOFERRITIN-ASSOCIATED FERREDOXIN"/>
    <property type="match status" value="1"/>
</dbReference>
<evidence type="ECO:0000256" key="7">
    <source>
        <dbReference type="ARBA" id="ARBA00039386"/>
    </source>
</evidence>
<reference evidence="11 12" key="1">
    <citation type="submission" date="2018-10" db="EMBL/GenBank/DDBJ databases">
        <title>Genomic Encyclopedia of Type Strains, Phase IV (KMG-IV): sequencing the most valuable type-strain genomes for metagenomic binning, comparative biology and taxonomic classification.</title>
        <authorList>
            <person name="Goeker M."/>
        </authorList>
    </citation>
    <scope>NUCLEOTIDE SEQUENCE [LARGE SCALE GENOMIC DNA]</scope>
    <source>
        <strain evidence="11 12">DSM 3303</strain>
    </source>
</reference>